<dbReference type="GeneID" id="9187231"/>
<dbReference type="GO" id="GO:0005737">
    <property type="term" value="C:cytoplasm"/>
    <property type="evidence" value="ECO:0007669"/>
    <property type="project" value="TreeGrafter"/>
</dbReference>
<dbReference type="AlphaFoldDB" id="D5G6R3"/>
<keyword evidence="1" id="KW-0175">Coiled coil</keyword>
<dbReference type="InterPro" id="IPR008636">
    <property type="entry name" value="Hook_C"/>
</dbReference>
<feature type="compositionally biased region" description="Basic and acidic residues" evidence="2">
    <location>
        <begin position="568"/>
        <end position="580"/>
    </location>
</feature>
<dbReference type="STRING" id="656061.D5G6R3"/>
<evidence type="ECO:0000256" key="2">
    <source>
        <dbReference type="SAM" id="MobiDB-lite"/>
    </source>
</evidence>
<dbReference type="PANTHER" id="PTHR18947">
    <property type="entry name" value="HOOK PROTEINS"/>
    <property type="match status" value="1"/>
</dbReference>
<reference evidence="4 5" key="1">
    <citation type="journal article" date="2010" name="Nature">
        <title>Perigord black truffle genome uncovers evolutionary origins and mechanisms of symbiosis.</title>
        <authorList>
            <person name="Martin F."/>
            <person name="Kohler A."/>
            <person name="Murat C."/>
            <person name="Balestrini R."/>
            <person name="Coutinho P.M."/>
            <person name="Jaillon O."/>
            <person name="Montanini B."/>
            <person name="Morin E."/>
            <person name="Noel B."/>
            <person name="Percudani R."/>
            <person name="Porcel B."/>
            <person name="Rubini A."/>
            <person name="Amicucci A."/>
            <person name="Amselem J."/>
            <person name="Anthouard V."/>
            <person name="Arcioni S."/>
            <person name="Artiguenave F."/>
            <person name="Aury J.M."/>
            <person name="Ballario P."/>
            <person name="Bolchi A."/>
            <person name="Brenna A."/>
            <person name="Brun A."/>
            <person name="Buee M."/>
            <person name="Cantarel B."/>
            <person name="Chevalier G."/>
            <person name="Couloux A."/>
            <person name="Da Silva C."/>
            <person name="Denoeud F."/>
            <person name="Duplessis S."/>
            <person name="Ghignone S."/>
            <person name="Hilselberger B."/>
            <person name="Iotti M."/>
            <person name="Marcais B."/>
            <person name="Mello A."/>
            <person name="Miranda M."/>
            <person name="Pacioni G."/>
            <person name="Quesneville H."/>
            <person name="Riccioni C."/>
            <person name="Ruotolo R."/>
            <person name="Splivallo R."/>
            <person name="Stocchi V."/>
            <person name="Tisserant E."/>
            <person name="Viscomi A.R."/>
            <person name="Zambonelli A."/>
            <person name="Zampieri E."/>
            <person name="Henrissat B."/>
            <person name="Lebrun M.H."/>
            <person name="Paolocci F."/>
            <person name="Bonfante P."/>
            <person name="Ottonello S."/>
            <person name="Wincker P."/>
        </authorList>
    </citation>
    <scope>NUCLEOTIDE SEQUENCE [LARGE SCALE GENOMIC DNA]</scope>
    <source>
        <strain evidence="4 5">Mel28</strain>
    </source>
</reference>
<dbReference type="GO" id="GO:0030705">
    <property type="term" value="P:cytoskeleton-dependent intracellular transport"/>
    <property type="evidence" value="ECO:0007669"/>
    <property type="project" value="TreeGrafter"/>
</dbReference>
<evidence type="ECO:0000313" key="4">
    <source>
        <dbReference type="EMBL" id="CAZ80206.1"/>
    </source>
</evidence>
<dbReference type="Gene3D" id="1.10.287.1490">
    <property type="match status" value="1"/>
</dbReference>
<feature type="coiled-coil region" evidence="1">
    <location>
        <begin position="95"/>
        <end position="346"/>
    </location>
</feature>
<dbReference type="GO" id="GO:0008017">
    <property type="term" value="F:microtubule binding"/>
    <property type="evidence" value="ECO:0007669"/>
    <property type="project" value="InterPro"/>
</dbReference>
<dbReference type="Proteomes" id="UP000006911">
    <property type="component" value="Unassembled WGS sequence"/>
</dbReference>
<dbReference type="InParanoid" id="D5G6R3"/>
<evidence type="ECO:0000313" key="5">
    <source>
        <dbReference type="Proteomes" id="UP000006911"/>
    </source>
</evidence>
<dbReference type="eggNOG" id="ENOG502QQM8">
    <property type="taxonomic scope" value="Eukaryota"/>
</dbReference>
<dbReference type="GO" id="GO:0005815">
    <property type="term" value="C:microtubule organizing center"/>
    <property type="evidence" value="ECO:0007669"/>
    <property type="project" value="TreeGrafter"/>
</dbReference>
<organism evidence="4 5">
    <name type="scientific">Tuber melanosporum (strain Mel28)</name>
    <name type="common">Perigord black truffle</name>
    <dbReference type="NCBI Taxonomy" id="656061"/>
    <lineage>
        <taxon>Eukaryota</taxon>
        <taxon>Fungi</taxon>
        <taxon>Dikarya</taxon>
        <taxon>Ascomycota</taxon>
        <taxon>Pezizomycotina</taxon>
        <taxon>Pezizomycetes</taxon>
        <taxon>Pezizales</taxon>
        <taxon>Tuberaceae</taxon>
        <taxon>Tuber</taxon>
    </lineage>
</organism>
<feature type="region of interest" description="Disordered" evidence="2">
    <location>
        <begin position="1"/>
        <end position="26"/>
    </location>
</feature>
<dbReference type="EMBL" id="FN430014">
    <property type="protein sequence ID" value="CAZ80206.1"/>
    <property type="molecule type" value="Genomic_DNA"/>
</dbReference>
<dbReference type="GO" id="GO:0051959">
    <property type="term" value="F:dynein light intermediate chain binding"/>
    <property type="evidence" value="ECO:0007669"/>
    <property type="project" value="TreeGrafter"/>
</dbReference>
<dbReference type="PANTHER" id="PTHR18947:SF28">
    <property type="entry name" value="GIRDIN, ISOFORM A"/>
    <property type="match status" value="1"/>
</dbReference>
<dbReference type="OMA" id="QIWNEHA"/>
<feature type="region of interest" description="Disordered" evidence="2">
    <location>
        <begin position="557"/>
        <end position="580"/>
    </location>
</feature>
<dbReference type="GO" id="GO:0031122">
    <property type="term" value="P:cytoplasmic microtubule organization"/>
    <property type="evidence" value="ECO:0007669"/>
    <property type="project" value="InterPro"/>
</dbReference>
<feature type="coiled-coil region" evidence="1">
    <location>
        <begin position="31"/>
        <end position="65"/>
    </location>
</feature>
<proteinExistence type="predicted"/>
<evidence type="ECO:0000259" key="3">
    <source>
        <dbReference type="Pfam" id="PF05622"/>
    </source>
</evidence>
<feature type="coiled-coil region" evidence="1">
    <location>
        <begin position="440"/>
        <end position="467"/>
    </location>
</feature>
<name>D5G6R3_TUBMM</name>
<dbReference type="Pfam" id="PF05622">
    <property type="entry name" value="HOOK"/>
    <property type="match status" value="1"/>
</dbReference>
<sequence>MMEAGGGEDSPDIASEQPRNDSDHFRMEEEMARLVADNEAVKAQNKSLEKRLASLQNDFEESQSHLLVLQDQLSSSVVDRGGYANRTDPIMRSQLDQLQSDVQKLEDVIAEKESTIGQLEGTISGLNRRVENLFPKAEAAIKYKDDLDEANHTIDKLKKSQNVAEKYRKKLEGMGEMEREIKALEQQNTQMKQDLRAGHESSKQVPGLKRTLDQYKKQIDKVEAEYADLLRAKTILEIDRNTLREKAAGAEGQKSKDMERIQNLEEKVRELETGVISKTVEETNGDLDSELTYSTKTKTDLKLQISRLESELSQLKEGTSGTDADNVMLQHMLDDATKAKDKLEQDYLQAHTGKLILEAQLAAINGGSFTEGSEVMLKLRQNLVGAEEQLIDLKRKFAEVDAELSVTKKELTTAKSDLNLVGKDKVEALAELKIINSQELIELRGKHEEAQHKISGLETEIDQKKTLLSTVLLEKDEVSKKLSEQKDIILENEKSNSELRATIATFQGTAEGRDAALEKRVLQLQGKLEDQREKMFKAREHIKKQNVIIRDLKEKVDTAESTTPDATTKSKEEQLAESDRKRRAELEILERENKMIASAWYDQATRLQMNSVALERKGDTPHSWLNRQRAALAKAGGV</sequence>
<protein>
    <submittedName>
        <fullName evidence="4">(Perigord truffle) hypothetical protein</fullName>
    </submittedName>
</protein>
<keyword evidence="5" id="KW-1185">Reference proteome</keyword>
<dbReference type="RefSeq" id="XP_002836049.1">
    <property type="nucleotide sequence ID" value="XM_002836003.1"/>
</dbReference>
<accession>D5G6R3</accession>
<feature type="coiled-coil region" evidence="1">
    <location>
        <begin position="376"/>
        <end position="403"/>
    </location>
</feature>
<gene>
    <name evidence="4" type="ORF">GSTUM_00002231001</name>
</gene>
<dbReference type="KEGG" id="tml:GSTUM_00002231001"/>
<evidence type="ECO:0000256" key="1">
    <source>
        <dbReference type="SAM" id="Coils"/>
    </source>
</evidence>
<feature type="domain" description="Hook C-terminal" evidence="3">
    <location>
        <begin position="90"/>
        <end position="418"/>
    </location>
</feature>
<dbReference type="HOGENOM" id="CLU_017588_0_0_1"/>